<keyword evidence="6 10" id="KW-0472">Membrane</keyword>
<dbReference type="InterPro" id="IPR039465">
    <property type="entry name" value="IL-17_rcpt-like"/>
</dbReference>
<keyword evidence="4 11" id="KW-0732">Signal</keyword>
<evidence type="ECO:0000256" key="3">
    <source>
        <dbReference type="ARBA" id="ARBA00022692"/>
    </source>
</evidence>
<dbReference type="GO" id="GO:0030368">
    <property type="term" value="F:interleukin-17 receptor activity"/>
    <property type="evidence" value="ECO:0007669"/>
    <property type="project" value="InterPro"/>
</dbReference>
<keyword evidence="5 10" id="KW-1133">Transmembrane helix</keyword>
<evidence type="ECO:0000256" key="1">
    <source>
        <dbReference type="ARBA" id="ARBA00004251"/>
    </source>
</evidence>
<dbReference type="GO" id="GO:0005886">
    <property type="term" value="C:plasma membrane"/>
    <property type="evidence" value="ECO:0007669"/>
    <property type="project" value="UniProtKB-SubCell"/>
</dbReference>
<keyword evidence="14" id="KW-1185">Reference proteome</keyword>
<evidence type="ECO:0000313" key="13">
    <source>
        <dbReference type="EMBL" id="MBN3313559.1"/>
    </source>
</evidence>
<reference evidence="13" key="1">
    <citation type="journal article" date="2021" name="Cell">
        <title>Tracing the genetic footprints of vertebrate landing in non-teleost ray-finned fishes.</title>
        <authorList>
            <person name="Bi X."/>
            <person name="Wang K."/>
            <person name="Yang L."/>
            <person name="Pan H."/>
            <person name="Jiang H."/>
            <person name="Wei Q."/>
            <person name="Fang M."/>
            <person name="Yu H."/>
            <person name="Zhu C."/>
            <person name="Cai Y."/>
            <person name="He Y."/>
            <person name="Gan X."/>
            <person name="Zeng H."/>
            <person name="Yu D."/>
            <person name="Zhu Y."/>
            <person name="Jiang H."/>
            <person name="Qiu Q."/>
            <person name="Yang H."/>
            <person name="Zhang Y.E."/>
            <person name="Wang W."/>
            <person name="Zhu M."/>
            <person name="He S."/>
            <person name="Zhang G."/>
        </authorList>
    </citation>
    <scope>NUCLEOTIDE SEQUENCE</scope>
    <source>
        <strain evidence="13">Allg_001</strain>
    </source>
</reference>
<feature type="region of interest" description="Disordered" evidence="9">
    <location>
        <begin position="770"/>
        <end position="802"/>
    </location>
</feature>
<feature type="non-terminal residue" evidence="13">
    <location>
        <position position="1"/>
    </location>
</feature>
<feature type="signal peptide" evidence="11">
    <location>
        <begin position="1"/>
        <end position="20"/>
    </location>
</feature>
<keyword evidence="2" id="KW-1003">Cell membrane</keyword>
<proteinExistence type="predicted"/>
<dbReference type="InterPro" id="IPR043046">
    <property type="entry name" value="IL17RA/B_FnIII-like_2_sf"/>
</dbReference>
<dbReference type="FunFam" id="2.60.40.2160:FF:000002">
    <property type="entry name" value="Interleukin 17 receptor B"/>
    <property type="match status" value="1"/>
</dbReference>
<dbReference type="Gene3D" id="2.60.40.2160">
    <property type="entry name" value="Interleukin-17 receptor A/B, fibronectin-III-like domain 1"/>
    <property type="match status" value="1"/>
</dbReference>
<evidence type="ECO:0000256" key="4">
    <source>
        <dbReference type="ARBA" id="ARBA00022729"/>
    </source>
</evidence>
<feature type="compositionally biased region" description="Polar residues" evidence="9">
    <location>
        <begin position="778"/>
        <end position="800"/>
    </location>
</feature>
<name>A0A8J7NG54_ATRSP</name>
<dbReference type="AlphaFoldDB" id="A0A8J7NG54"/>
<dbReference type="PROSITE" id="PS51534">
    <property type="entry name" value="SEFIR"/>
    <property type="match status" value="1"/>
</dbReference>
<feature type="non-terminal residue" evidence="13">
    <location>
        <position position="824"/>
    </location>
</feature>
<dbReference type="Proteomes" id="UP000736164">
    <property type="component" value="Unassembled WGS sequence"/>
</dbReference>
<dbReference type="InterPro" id="IPR038683">
    <property type="entry name" value="IL17RA/B_FnIII-like_1_sf"/>
</dbReference>
<comment type="caution">
    <text evidence="13">The sequence shown here is derived from an EMBL/GenBank/DDBJ whole genome shotgun (WGS) entry which is preliminary data.</text>
</comment>
<evidence type="ECO:0000256" key="5">
    <source>
        <dbReference type="ARBA" id="ARBA00022989"/>
    </source>
</evidence>
<keyword evidence="3 10" id="KW-0812">Transmembrane</keyword>
<feature type="chain" id="PRO_5035242552" evidence="11">
    <location>
        <begin position="21"/>
        <end position="824"/>
    </location>
</feature>
<dbReference type="PANTHER" id="PTHR15583:SF13">
    <property type="entry name" value="INTERLEUKIN-17 RECEPTOR A"/>
    <property type="match status" value="1"/>
</dbReference>
<keyword evidence="8" id="KW-0325">Glycoprotein</keyword>
<accession>A0A8J7NG54</accession>
<sequence length="824" mass="93236">MDLLLCRLGWISFWITLTASVHILEIPPINCTQNGLKCTVVKGNCLHSSWLQFMDCTPTNPLWKSEPEVGIRMDENGDEVPVMVINWRAQIDGSIRCLNGTQVHVLKLSNNDHYCVQFIFQNELKNMLNPDGNAWSFSLDRIVAEPGHTYMISVSNLPKPNIGADYYHITKNLSVPECSDHRIRRTKLCQQKGSLWESSINLVVSGEDATIRFNTGNYSEKYVVFFKCSENYKDHKSVMKENQTSRSVTFSLSKWSPTCCNFNVEVQPFFVGCENDCIRHRKSFSFCQVEPMTTKDTDDPYVQPNKFPYWVIPALGGVLALVVACFFFLVCRKRRKELAKLATPSEGVEPLIQHVNLDAPRRPRKVLILYSLDHPLYKEIVLKLYAFLKAECGIEVILDLLDTTWLGVVGRMQWLDWQKQQIEKSSDKILILCSRGTRAKWEAMCGNGKVLLKEDVHSSMGDMLTPALSLIIPDFLGAASFGKYMVAYFEDVSSEQDIPGPFRITVKYKLMKHFEEIYFRIVDKEKHEPGRINRVEGISQDEYCKRPCGKALQDAIDAFQVYQVENPDWFEQECVDSEEEEAESYPVDTAANSVLCCVPQLKEGLPILINEVGILRDTEELYALTPLVQDEGDSLLSCVVLPGVHPDNCQVLISQPVIQDAPGILRLEVNSSPLQRPEFLIAEPAVQDPLIPEMNYLQLKEEIAMQNHEEIAMQNDPLNSNEQSPLTPSHLSPEVLKSLHALQLSQGPFAEPPLSSLEDGYELEEQGNRELGLYNGKRPSSGSDQGYISRSSLTQDSSTGGDLCDPLIELRRLQEECFLNSLKT</sequence>
<dbReference type="Pfam" id="PF16578">
    <property type="entry name" value="IL17R_fnIII_D2"/>
    <property type="match status" value="1"/>
</dbReference>
<dbReference type="Gene3D" id="2.60.40.2150">
    <property type="entry name" value="Interleukin-17 receptor A/B, fibronectin-III-like domain 2"/>
    <property type="match status" value="1"/>
</dbReference>
<keyword evidence="7" id="KW-0675">Receptor</keyword>
<organism evidence="13 14">
    <name type="scientific">Atractosteus spatula</name>
    <name type="common">Alligator gar</name>
    <name type="synonym">Lepisosteus spatula</name>
    <dbReference type="NCBI Taxonomy" id="7917"/>
    <lineage>
        <taxon>Eukaryota</taxon>
        <taxon>Metazoa</taxon>
        <taxon>Chordata</taxon>
        <taxon>Craniata</taxon>
        <taxon>Vertebrata</taxon>
        <taxon>Euteleostomi</taxon>
        <taxon>Actinopterygii</taxon>
        <taxon>Neopterygii</taxon>
        <taxon>Holostei</taxon>
        <taxon>Semionotiformes</taxon>
        <taxon>Lepisosteidae</taxon>
        <taxon>Atractosteus</taxon>
    </lineage>
</organism>
<dbReference type="InterPro" id="IPR032356">
    <property type="entry name" value="IL17R_A/B_N"/>
</dbReference>
<evidence type="ECO:0000256" key="2">
    <source>
        <dbReference type="ARBA" id="ARBA00022475"/>
    </source>
</evidence>
<evidence type="ECO:0000256" key="11">
    <source>
        <dbReference type="SAM" id="SignalP"/>
    </source>
</evidence>
<dbReference type="Pfam" id="PF16556">
    <property type="entry name" value="IL17R_fnIII_D1"/>
    <property type="match status" value="1"/>
</dbReference>
<comment type="subcellular location">
    <subcellularLocation>
        <location evidence="1">Cell membrane</location>
        <topology evidence="1">Single-pass type I membrane protein</topology>
    </subcellularLocation>
</comment>
<dbReference type="FunFam" id="3.40.50.11530:FF:000002">
    <property type="entry name" value="Interleukin 17 receptor A"/>
    <property type="match status" value="1"/>
</dbReference>
<evidence type="ECO:0000313" key="14">
    <source>
        <dbReference type="Proteomes" id="UP000736164"/>
    </source>
</evidence>
<gene>
    <name evidence="13" type="primary">Il17ra</name>
    <name evidence="13" type="ORF">GTO95_0017278</name>
</gene>
<evidence type="ECO:0000256" key="6">
    <source>
        <dbReference type="ARBA" id="ARBA00023136"/>
    </source>
</evidence>
<feature type="transmembrane region" description="Helical" evidence="10">
    <location>
        <begin position="307"/>
        <end position="331"/>
    </location>
</feature>
<evidence type="ECO:0000256" key="9">
    <source>
        <dbReference type="SAM" id="MobiDB-lite"/>
    </source>
</evidence>
<feature type="domain" description="SEFIR" evidence="12">
    <location>
        <begin position="363"/>
        <end position="519"/>
    </location>
</feature>
<dbReference type="PANTHER" id="PTHR15583">
    <property type="entry name" value="INTERLEUKIN-17 RECEPTOR"/>
    <property type="match status" value="1"/>
</dbReference>
<dbReference type="EMBL" id="JAAWVO010012157">
    <property type="protein sequence ID" value="MBN3313559.1"/>
    <property type="molecule type" value="Genomic_DNA"/>
</dbReference>
<dbReference type="Pfam" id="PF08357">
    <property type="entry name" value="SEFIR"/>
    <property type="match status" value="1"/>
</dbReference>
<protein>
    <submittedName>
        <fullName evidence="13">I17RA protein</fullName>
    </submittedName>
</protein>
<evidence type="ECO:0000256" key="7">
    <source>
        <dbReference type="ARBA" id="ARBA00023170"/>
    </source>
</evidence>
<dbReference type="InterPro" id="IPR013568">
    <property type="entry name" value="SEFIR_dom"/>
</dbReference>
<evidence type="ECO:0000256" key="10">
    <source>
        <dbReference type="SAM" id="Phobius"/>
    </source>
</evidence>
<evidence type="ECO:0000256" key="8">
    <source>
        <dbReference type="ARBA" id="ARBA00023180"/>
    </source>
</evidence>
<dbReference type="Gene3D" id="3.40.50.11530">
    <property type="match status" value="1"/>
</dbReference>
<evidence type="ECO:0000259" key="12">
    <source>
        <dbReference type="PROSITE" id="PS51534"/>
    </source>
</evidence>